<dbReference type="AlphaFoldDB" id="A0A2T9Y807"/>
<proteinExistence type="predicted"/>
<dbReference type="EMBL" id="MBFR01000385">
    <property type="protein sequence ID" value="PVU88442.1"/>
    <property type="molecule type" value="Genomic_DNA"/>
</dbReference>
<accession>A0A2T9Y807</accession>
<keyword evidence="2" id="KW-1185">Reference proteome</keyword>
<organism evidence="1 2">
    <name type="scientific">Smittium simulii</name>
    <dbReference type="NCBI Taxonomy" id="133385"/>
    <lineage>
        <taxon>Eukaryota</taxon>
        <taxon>Fungi</taxon>
        <taxon>Fungi incertae sedis</taxon>
        <taxon>Zoopagomycota</taxon>
        <taxon>Kickxellomycotina</taxon>
        <taxon>Harpellomycetes</taxon>
        <taxon>Harpellales</taxon>
        <taxon>Legeriomycetaceae</taxon>
        <taxon>Smittium</taxon>
    </lineage>
</organism>
<name>A0A2T9Y807_9FUNG</name>
<gene>
    <name evidence="1" type="ORF">BB561_005859</name>
</gene>
<dbReference type="Proteomes" id="UP000245383">
    <property type="component" value="Unassembled WGS sequence"/>
</dbReference>
<dbReference type="OrthoDB" id="5594797at2759"/>
<sequence length="282" mass="31963">MPRVPGVIPSAAAGVPLTPAKRTRLEYSTVAKTGYIDPASKNDYNFNFPAQNNQKNQKNEKNIKKYKKLKKNPFNPREFTEVSIMHLLDNSIPKALKKSCYSGFNTKIGCSWSGIMAINCSTDITFKIQNQLIPSVKEYKYLGIEFNHKWNNKAFFKAKKIKTFKSYMGCYSILKRNDMPTKFKVMVIKAIIQAVATYGGELFGMSATRCKPIQQVVDAATRTLAKCGKSAAMVRLRQELSLTGLNIKTAVARTRAFGKWTSLRTWISDLIKCPYKHRCDTW</sequence>
<evidence type="ECO:0000313" key="2">
    <source>
        <dbReference type="Proteomes" id="UP000245383"/>
    </source>
</evidence>
<comment type="caution">
    <text evidence="1">The sequence shown here is derived from an EMBL/GenBank/DDBJ whole genome shotgun (WGS) entry which is preliminary data.</text>
</comment>
<evidence type="ECO:0000313" key="1">
    <source>
        <dbReference type="EMBL" id="PVU88442.1"/>
    </source>
</evidence>
<reference evidence="1 2" key="1">
    <citation type="journal article" date="2018" name="MBio">
        <title>Comparative Genomics Reveals the Core Gene Toolbox for the Fungus-Insect Symbiosis.</title>
        <authorList>
            <person name="Wang Y."/>
            <person name="Stata M."/>
            <person name="Wang W."/>
            <person name="Stajich J.E."/>
            <person name="White M.M."/>
            <person name="Moncalvo J.M."/>
        </authorList>
    </citation>
    <scope>NUCLEOTIDE SEQUENCE [LARGE SCALE GENOMIC DNA]</scope>
    <source>
        <strain evidence="1 2">SWE-8-4</strain>
    </source>
</reference>
<protein>
    <submittedName>
        <fullName evidence="1">Uncharacterized protein</fullName>
    </submittedName>
</protein>
<feature type="non-terminal residue" evidence="1">
    <location>
        <position position="282"/>
    </location>
</feature>